<dbReference type="EMBL" id="CP036262">
    <property type="protein sequence ID" value="QDS91708.1"/>
    <property type="molecule type" value="Genomic_DNA"/>
</dbReference>
<gene>
    <name evidence="2" type="ORF">FF011L_04410</name>
</gene>
<reference evidence="2 3" key="1">
    <citation type="submission" date="2019-02" db="EMBL/GenBank/DDBJ databases">
        <title>Deep-cultivation of Planctomycetes and their phenomic and genomic characterization uncovers novel biology.</title>
        <authorList>
            <person name="Wiegand S."/>
            <person name="Jogler M."/>
            <person name="Boedeker C."/>
            <person name="Pinto D."/>
            <person name="Vollmers J."/>
            <person name="Rivas-Marin E."/>
            <person name="Kohn T."/>
            <person name="Peeters S.H."/>
            <person name="Heuer A."/>
            <person name="Rast P."/>
            <person name="Oberbeckmann S."/>
            <person name="Bunk B."/>
            <person name="Jeske O."/>
            <person name="Meyerdierks A."/>
            <person name="Storesund J.E."/>
            <person name="Kallscheuer N."/>
            <person name="Luecker S."/>
            <person name="Lage O.M."/>
            <person name="Pohl T."/>
            <person name="Merkel B.J."/>
            <person name="Hornburger P."/>
            <person name="Mueller R.-W."/>
            <person name="Bruemmer F."/>
            <person name="Labrenz M."/>
            <person name="Spormann A.M."/>
            <person name="Op den Camp H."/>
            <person name="Overmann J."/>
            <person name="Amann R."/>
            <person name="Jetten M.S.M."/>
            <person name="Mascher T."/>
            <person name="Medema M.H."/>
            <person name="Devos D.P."/>
            <person name="Kaster A.-K."/>
            <person name="Ovreas L."/>
            <person name="Rohde M."/>
            <person name="Galperin M.Y."/>
            <person name="Jogler C."/>
        </authorList>
    </citation>
    <scope>NUCLEOTIDE SEQUENCE [LARGE SCALE GENOMIC DNA]</scope>
    <source>
        <strain evidence="2 3">FF011L</strain>
    </source>
</reference>
<dbReference type="KEGG" id="rml:FF011L_04410"/>
<evidence type="ECO:0000313" key="2">
    <source>
        <dbReference type="EMBL" id="QDS91708.1"/>
    </source>
</evidence>
<feature type="transmembrane region" description="Helical" evidence="1">
    <location>
        <begin position="213"/>
        <end position="233"/>
    </location>
</feature>
<keyword evidence="1" id="KW-1133">Transmembrane helix</keyword>
<proteinExistence type="predicted"/>
<keyword evidence="1" id="KW-0812">Transmembrane</keyword>
<feature type="transmembrane region" description="Helical" evidence="1">
    <location>
        <begin position="21"/>
        <end position="46"/>
    </location>
</feature>
<feature type="transmembrane region" description="Helical" evidence="1">
    <location>
        <begin position="167"/>
        <end position="189"/>
    </location>
</feature>
<keyword evidence="3" id="KW-1185">Reference proteome</keyword>
<feature type="transmembrane region" description="Helical" evidence="1">
    <location>
        <begin position="112"/>
        <end position="132"/>
    </location>
</feature>
<evidence type="ECO:0000313" key="3">
    <source>
        <dbReference type="Proteomes" id="UP000320672"/>
    </source>
</evidence>
<dbReference type="Proteomes" id="UP000320672">
    <property type="component" value="Chromosome"/>
</dbReference>
<organism evidence="2 3">
    <name type="scientific">Roseimaritima multifibrata</name>
    <dbReference type="NCBI Taxonomy" id="1930274"/>
    <lineage>
        <taxon>Bacteria</taxon>
        <taxon>Pseudomonadati</taxon>
        <taxon>Planctomycetota</taxon>
        <taxon>Planctomycetia</taxon>
        <taxon>Pirellulales</taxon>
        <taxon>Pirellulaceae</taxon>
        <taxon>Roseimaritima</taxon>
    </lineage>
</organism>
<feature type="transmembrane region" description="Helical" evidence="1">
    <location>
        <begin position="240"/>
        <end position="261"/>
    </location>
</feature>
<dbReference type="AlphaFoldDB" id="A0A517M9Z6"/>
<name>A0A517M9Z6_9BACT</name>
<sequence length="337" mass="37723">MEHAAQVSVPSRSNVNDSKPFSLPIAALRLGAFLCFAGWTWVHYYWEAPYGVLLWQDATFDLATRLGLTWDEFVGTGADDGFVQKWLGKIWWLYLACTVMTLTVRKKSWFQMAGLVFGSGMLTILCYAKYVASQRQLPMFVEHGSQMLIPILLVLALSLGPRHRLTVITAVIAVIMTFAGHGSYALGYWPTPGNFYAMTSLILEVEYPTAQSLLRVAGMLDFLVCIGICIPYLRHPSAWYATIWGFLTSIARPVAGMSWGLHYWGADQFLHEAVLRAPHFLIPVYLLIVWRQRRGPETGQTADDPQQNPTVTDADVTDLGLPATNRLCTLDRTPSDQ</sequence>
<accession>A0A517M9Z6</accession>
<protein>
    <submittedName>
        <fullName evidence="2">Uncharacterized protein</fullName>
    </submittedName>
</protein>
<keyword evidence="1" id="KW-0472">Membrane</keyword>
<feature type="transmembrane region" description="Helical" evidence="1">
    <location>
        <begin position="273"/>
        <end position="290"/>
    </location>
</feature>
<evidence type="ECO:0000256" key="1">
    <source>
        <dbReference type="SAM" id="Phobius"/>
    </source>
</evidence>